<reference evidence="1 4" key="2">
    <citation type="submission" date="2019-07" db="EMBL/GenBank/DDBJ databases">
        <title>Whole genome shotgun sequence of Streptococcus oligofermentans NBRC 106105.</title>
        <authorList>
            <person name="Hosoyama A."/>
            <person name="Uohara A."/>
            <person name="Ohji S."/>
            <person name="Ichikawa N."/>
        </authorList>
    </citation>
    <scope>NUCLEOTIDE SEQUENCE [LARGE SCALE GENOMIC DNA]</scope>
    <source>
        <strain evidence="1 4">NBRC 106105</strain>
    </source>
</reference>
<dbReference type="Proteomes" id="UP000277890">
    <property type="component" value="Unassembled WGS sequence"/>
</dbReference>
<sequence>MEEEYLNATIRYKDKEIDIRFSKLLSLQKVKMLICLNNLDKALSIIPSNWHLEIQGKLLRIEQHRALKEYPLGDGDVLEVIINE</sequence>
<evidence type="ECO:0000313" key="1">
    <source>
        <dbReference type="EMBL" id="GEN97050.1"/>
    </source>
</evidence>
<evidence type="ECO:0000313" key="3">
    <source>
        <dbReference type="Proteomes" id="UP000277890"/>
    </source>
</evidence>
<dbReference type="Proteomes" id="UP000321868">
    <property type="component" value="Unassembled WGS sequence"/>
</dbReference>
<organism evidence="2 3">
    <name type="scientific">Streptococcus cristatus</name>
    <dbReference type="NCBI Taxonomy" id="45634"/>
    <lineage>
        <taxon>Bacteria</taxon>
        <taxon>Bacillati</taxon>
        <taxon>Bacillota</taxon>
        <taxon>Bacilli</taxon>
        <taxon>Lactobacillales</taxon>
        <taxon>Streptococcaceae</taxon>
        <taxon>Streptococcus</taxon>
    </lineage>
</organism>
<protein>
    <recommendedName>
        <fullName evidence="5">YukD</fullName>
    </recommendedName>
</protein>
<comment type="caution">
    <text evidence="2">The sequence shown here is derived from an EMBL/GenBank/DDBJ whole genome shotgun (WGS) entry which is preliminary data.</text>
</comment>
<gene>
    <name evidence="2" type="ORF">D8794_05685</name>
    <name evidence="1" type="ORF">SOL01_09240</name>
</gene>
<evidence type="ECO:0000313" key="4">
    <source>
        <dbReference type="Proteomes" id="UP000321868"/>
    </source>
</evidence>
<dbReference type="Gene3D" id="3.10.20.90">
    <property type="entry name" value="Phosphatidylinositol 3-kinase Catalytic Subunit, Chain A, domain 1"/>
    <property type="match status" value="1"/>
</dbReference>
<dbReference type="EMBL" id="BJYQ01000065">
    <property type="protein sequence ID" value="GEN97050.1"/>
    <property type="molecule type" value="Genomic_DNA"/>
</dbReference>
<accession>A0A428GTX5</accession>
<dbReference type="AlphaFoldDB" id="A0A428GTX5"/>
<name>A0A428GTX5_STRCR</name>
<evidence type="ECO:0000313" key="2">
    <source>
        <dbReference type="EMBL" id="RSJ85793.1"/>
    </source>
</evidence>
<dbReference type="EMBL" id="RJPQ01000006">
    <property type="protein sequence ID" value="RSJ85793.1"/>
    <property type="molecule type" value="Genomic_DNA"/>
</dbReference>
<evidence type="ECO:0008006" key="5">
    <source>
        <dbReference type="Google" id="ProtNLM"/>
    </source>
</evidence>
<reference evidence="2 3" key="1">
    <citation type="submission" date="2018-11" db="EMBL/GenBank/DDBJ databases">
        <title>Species Designations Belie Phenotypic and Genotypic Heterogeneity in Oral Streptococci.</title>
        <authorList>
            <person name="Velsko I."/>
        </authorList>
    </citation>
    <scope>NUCLEOTIDE SEQUENCE [LARGE SCALE GENOMIC DNA]</scope>
    <source>
        <strain evidence="2 3">A54</strain>
    </source>
</reference>
<proteinExistence type="predicted"/>
<dbReference type="InterPro" id="IPR029071">
    <property type="entry name" value="Ubiquitin-like_domsf"/>
</dbReference>
<dbReference type="OrthoDB" id="2190294at2"/>
<dbReference type="SUPFAM" id="SSF54236">
    <property type="entry name" value="Ubiquitin-like"/>
    <property type="match status" value="1"/>
</dbReference>
<dbReference type="RefSeq" id="WP_041826857.1">
    <property type="nucleotide sequence ID" value="NZ_BJYQ01000065.1"/>
</dbReference>